<dbReference type="InterPro" id="IPR036647">
    <property type="entry name" value="GTF2I-like_rpt_sf"/>
</dbReference>
<keyword evidence="3" id="KW-0805">Transcription regulation</keyword>
<dbReference type="GO" id="GO:0005634">
    <property type="term" value="C:nucleus"/>
    <property type="evidence" value="ECO:0007669"/>
    <property type="project" value="UniProtKB-SubCell"/>
</dbReference>
<feature type="region of interest" description="Disordered" evidence="7">
    <location>
        <begin position="132"/>
        <end position="151"/>
    </location>
</feature>
<gene>
    <name evidence="8" type="ORF">LYPA_23C021515</name>
</gene>
<dbReference type="AlphaFoldDB" id="A0A485N6L5"/>
<keyword evidence="9" id="KW-1185">Reference proteome</keyword>
<evidence type="ECO:0000256" key="7">
    <source>
        <dbReference type="SAM" id="MobiDB-lite"/>
    </source>
</evidence>
<accession>A0A485N6L5</accession>
<sequence length="396" mass="42795">MEGAGGRASQEGAAGRGWQPERPSVFPGARLGRVPSAEDGRGGEALGRASVVPLPYERLLREPGLLAVQGLPEGLAFRRPADYDPKALMAILEHSHRIRFKLKRPLEDGGRDSKALVELNGVSLIAKGSRDCGLHGQAPKGPPQDLPPTATTSSVASFLYSSALPNHTTRELKQEAPACPLAPSDLGLGRPGPEPKASGAQDFPDCCGQKPPGPGGPLIQNVHASKRILFSIVHDKSEKWDAFIKETEDINTLRECVQILFNSRYAEALGLDHMVPVPYRKIACDPEAVEIVGIPDKIPFKRPCTYGVPKLKRILEERHSIHFIIKRYRAVCGPGLGVPRCKGWAGRHGRREAGPGEAMMTPGWDEEALTTERMGGPGREVGLLNLTGRLFLPGLF</sequence>
<reference evidence="8 9" key="1">
    <citation type="submission" date="2019-01" db="EMBL/GenBank/DDBJ databases">
        <authorList>
            <person name="Alioto T."/>
            <person name="Alioto T."/>
        </authorList>
    </citation>
    <scope>NUCLEOTIDE SEQUENCE [LARGE SCALE GENOMIC DNA]</scope>
</reference>
<dbReference type="SUPFAM" id="SSF117773">
    <property type="entry name" value="GTF2I-like repeat"/>
    <property type="match status" value="2"/>
</dbReference>
<dbReference type="PROSITE" id="PS51139">
    <property type="entry name" value="GTF2I"/>
    <property type="match status" value="2"/>
</dbReference>
<dbReference type="Pfam" id="PF02946">
    <property type="entry name" value="GTF2I"/>
    <property type="match status" value="2"/>
</dbReference>
<dbReference type="GO" id="GO:0003677">
    <property type="term" value="F:DNA binding"/>
    <property type="evidence" value="ECO:0007669"/>
    <property type="project" value="UniProtKB-KW"/>
</dbReference>
<dbReference type="EMBL" id="CAAGRJ010010193">
    <property type="protein sequence ID" value="VFV27618.1"/>
    <property type="molecule type" value="Genomic_DNA"/>
</dbReference>
<protein>
    <submittedName>
        <fullName evidence="8">General transcription factor ii-i</fullName>
    </submittedName>
</protein>
<keyword evidence="5" id="KW-0804">Transcription</keyword>
<organism evidence="8 9">
    <name type="scientific">Lynx pardinus</name>
    <name type="common">Iberian lynx</name>
    <name type="synonym">Felis pardina</name>
    <dbReference type="NCBI Taxonomy" id="191816"/>
    <lineage>
        <taxon>Eukaryota</taxon>
        <taxon>Metazoa</taxon>
        <taxon>Chordata</taxon>
        <taxon>Craniata</taxon>
        <taxon>Vertebrata</taxon>
        <taxon>Euteleostomi</taxon>
        <taxon>Mammalia</taxon>
        <taxon>Eutheria</taxon>
        <taxon>Laurasiatheria</taxon>
        <taxon>Carnivora</taxon>
        <taxon>Feliformia</taxon>
        <taxon>Felidae</taxon>
        <taxon>Felinae</taxon>
        <taxon>Lynx</taxon>
    </lineage>
</organism>
<dbReference type="InterPro" id="IPR004212">
    <property type="entry name" value="GTF2I"/>
</dbReference>
<feature type="region of interest" description="Disordered" evidence="7">
    <location>
        <begin position="170"/>
        <end position="218"/>
    </location>
</feature>
<name>A0A485N6L5_LYNPA</name>
<evidence type="ECO:0000256" key="5">
    <source>
        <dbReference type="ARBA" id="ARBA00023163"/>
    </source>
</evidence>
<dbReference type="GO" id="GO:0003700">
    <property type="term" value="F:DNA-binding transcription factor activity"/>
    <property type="evidence" value="ECO:0007669"/>
    <property type="project" value="TreeGrafter"/>
</dbReference>
<evidence type="ECO:0000256" key="2">
    <source>
        <dbReference type="ARBA" id="ARBA00022737"/>
    </source>
</evidence>
<evidence type="ECO:0000256" key="3">
    <source>
        <dbReference type="ARBA" id="ARBA00023015"/>
    </source>
</evidence>
<evidence type="ECO:0000313" key="8">
    <source>
        <dbReference type="EMBL" id="VFV27618.1"/>
    </source>
</evidence>
<keyword evidence="6" id="KW-0539">Nucleus</keyword>
<proteinExistence type="predicted"/>
<dbReference type="Proteomes" id="UP000386466">
    <property type="component" value="Unassembled WGS sequence"/>
</dbReference>
<evidence type="ECO:0000256" key="6">
    <source>
        <dbReference type="ARBA" id="ARBA00023242"/>
    </source>
</evidence>
<dbReference type="PANTHER" id="PTHR46304">
    <property type="entry name" value="GENERAL TRANSCRIPTION FACTOR II-I REPEAT DOMAIN-CONTAINING PROTEIN 1"/>
    <property type="match status" value="1"/>
</dbReference>
<comment type="subcellular location">
    <subcellularLocation>
        <location evidence="1">Nucleus</location>
    </subcellularLocation>
</comment>
<feature type="region of interest" description="Disordered" evidence="7">
    <location>
        <begin position="1"/>
        <end position="45"/>
    </location>
</feature>
<evidence type="ECO:0000256" key="4">
    <source>
        <dbReference type="ARBA" id="ARBA00023125"/>
    </source>
</evidence>
<dbReference type="PANTHER" id="PTHR46304:SF1">
    <property type="entry name" value="GENERAL TRANSCRIPTION FACTOR II-I REPEAT DOMAIN-CONTAINING PROTEIN 1"/>
    <property type="match status" value="1"/>
</dbReference>
<keyword evidence="4" id="KW-0238">DNA-binding</keyword>
<dbReference type="Gene3D" id="3.90.1460.10">
    <property type="entry name" value="GTF2I-like"/>
    <property type="match status" value="2"/>
</dbReference>
<evidence type="ECO:0000256" key="1">
    <source>
        <dbReference type="ARBA" id="ARBA00004123"/>
    </source>
</evidence>
<keyword evidence="2" id="KW-0677">Repeat</keyword>
<evidence type="ECO:0000313" key="9">
    <source>
        <dbReference type="Proteomes" id="UP000386466"/>
    </source>
</evidence>